<reference evidence="2" key="2">
    <citation type="submission" date="2022-06" db="UniProtKB">
        <authorList>
            <consortium name="EnsemblMetazoa"/>
        </authorList>
    </citation>
    <scope>IDENTIFICATION</scope>
    <source>
        <strain evidence="2">PS312</strain>
    </source>
</reference>
<organism evidence="2 3">
    <name type="scientific">Pristionchus pacificus</name>
    <name type="common">Parasitic nematode worm</name>
    <dbReference type="NCBI Taxonomy" id="54126"/>
    <lineage>
        <taxon>Eukaryota</taxon>
        <taxon>Metazoa</taxon>
        <taxon>Ecdysozoa</taxon>
        <taxon>Nematoda</taxon>
        <taxon>Chromadorea</taxon>
        <taxon>Rhabditida</taxon>
        <taxon>Rhabditina</taxon>
        <taxon>Diplogasteromorpha</taxon>
        <taxon>Diplogasteroidea</taxon>
        <taxon>Neodiplogasteridae</taxon>
        <taxon>Pristionchus</taxon>
    </lineage>
</organism>
<evidence type="ECO:0000313" key="2">
    <source>
        <dbReference type="EnsemblMetazoa" id="PPA44803.1"/>
    </source>
</evidence>
<dbReference type="Proteomes" id="UP000005239">
    <property type="component" value="Unassembled WGS sequence"/>
</dbReference>
<sequence>MPVWLITNAGDVLADDSDLGKLGCSSNGGILFDPSTCTDDSRMVFIEKRTHTCNSFLGLSHGEKEDAVVEEISEKMLEPARVMIAARRTAGQKVSNVSNRGPSWHRPSRKARGASQHLLVLSVNDPSRPTDRPQLIELAQSLIITKKQTSSNPVSIDPATTQMTRAITSHVSSG</sequence>
<evidence type="ECO:0000256" key="1">
    <source>
        <dbReference type="SAM" id="MobiDB-lite"/>
    </source>
</evidence>
<dbReference type="AlphaFoldDB" id="A0A8R1V3D3"/>
<name>A0A8R1V3D3_PRIPA</name>
<reference evidence="3" key="1">
    <citation type="journal article" date="2008" name="Nat. Genet.">
        <title>The Pristionchus pacificus genome provides a unique perspective on nematode lifestyle and parasitism.</title>
        <authorList>
            <person name="Dieterich C."/>
            <person name="Clifton S.W."/>
            <person name="Schuster L.N."/>
            <person name="Chinwalla A."/>
            <person name="Delehaunty K."/>
            <person name="Dinkelacker I."/>
            <person name="Fulton L."/>
            <person name="Fulton R."/>
            <person name="Godfrey J."/>
            <person name="Minx P."/>
            <person name="Mitreva M."/>
            <person name="Roeseler W."/>
            <person name="Tian H."/>
            <person name="Witte H."/>
            <person name="Yang S.P."/>
            <person name="Wilson R.K."/>
            <person name="Sommer R.J."/>
        </authorList>
    </citation>
    <scope>NUCLEOTIDE SEQUENCE [LARGE SCALE GENOMIC DNA]</scope>
    <source>
        <strain evidence="3">PS312</strain>
    </source>
</reference>
<gene>
    <name evidence="2" type="primary">WBGene00283172</name>
</gene>
<feature type="compositionally biased region" description="Polar residues" evidence="1">
    <location>
        <begin position="92"/>
        <end position="101"/>
    </location>
</feature>
<feature type="region of interest" description="Disordered" evidence="1">
    <location>
        <begin position="91"/>
        <end position="111"/>
    </location>
</feature>
<dbReference type="EnsemblMetazoa" id="PPA44803.1">
    <property type="protein sequence ID" value="PPA44803.1"/>
    <property type="gene ID" value="WBGene00283172"/>
</dbReference>
<protein>
    <submittedName>
        <fullName evidence="2">Uncharacterized protein</fullName>
    </submittedName>
</protein>
<keyword evidence="3" id="KW-1185">Reference proteome</keyword>
<evidence type="ECO:0000313" key="3">
    <source>
        <dbReference type="Proteomes" id="UP000005239"/>
    </source>
</evidence>
<proteinExistence type="predicted"/>
<accession>A0A8R1V3D3</accession>